<dbReference type="PROSITE" id="PS51892">
    <property type="entry name" value="SUBTILASE"/>
    <property type="match status" value="1"/>
</dbReference>
<keyword evidence="6" id="KW-0812">Transmembrane</keyword>
<dbReference type="Proteomes" id="UP000271548">
    <property type="component" value="Unassembled WGS sequence"/>
</dbReference>
<dbReference type="InterPro" id="IPR050131">
    <property type="entry name" value="Peptidase_S8_subtilisin-like"/>
</dbReference>
<keyword evidence="6" id="KW-1133">Transmembrane helix</keyword>
<comment type="caution">
    <text evidence="9">The sequence shown here is derived from an EMBL/GenBank/DDBJ whole genome shotgun (WGS) entry which is preliminary data.</text>
</comment>
<dbReference type="PRINTS" id="PR00723">
    <property type="entry name" value="SUBTILISIN"/>
</dbReference>
<evidence type="ECO:0000256" key="2">
    <source>
        <dbReference type="ARBA" id="ARBA00022670"/>
    </source>
</evidence>
<dbReference type="PANTHER" id="PTHR43806:SF11">
    <property type="entry name" value="CEREVISIN-RELATED"/>
    <property type="match status" value="1"/>
</dbReference>
<dbReference type="InterPro" id="IPR036852">
    <property type="entry name" value="Peptidase_S8/S53_dom_sf"/>
</dbReference>
<feature type="transmembrane region" description="Helical" evidence="6">
    <location>
        <begin position="356"/>
        <end position="380"/>
    </location>
</feature>
<dbReference type="RefSeq" id="WP_120676248.1">
    <property type="nucleotide sequence ID" value="NZ_RAZS01000003.1"/>
</dbReference>
<evidence type="ECO:0000259" key="8">
    <source>
        <dbReference type="Pfam" id="PF00082"/>
    </source>
</evidence>
<protein>
    <submittedName>
        <fullName evidence="9">Serine protease</fullName>
    </submittedName>
</protein>
<evidence type="ECO:0000313" key="10">
    <source>
        <dbReference type="Proteomes" id="UP000271548"/>
    </source>
</evidence>
<keyword evidence="4 5" id="KW-0720">Serine protease</keyword>
<evidence type="ECO:0000256" key="4">
    <source>
        <dbReference type="ARBA" id="ARBA00022825"/>
    </source>
</evidence>
<dbReference type="Gene3D" id="3.40.50.200">
    <property type="entry name" value="Peptidase S8/S53 domain"/>
    <property type="match status" value="1"/>
</dbReference>
<dbReference type="GO" id="GO:0006508">
    <property type="term" value="P:proteolysis"/>
    <property type="evidence" value="ECO:0007669"/>
    <property type="project" value="UniProtKB-KW"/>
</dbReference>
<feature type="domain" description="Peptidase S8/S53" evidence="8">
    <location>
        <begin position="52"/>
        <end position="307"/>
    </location>
</feature>
<dbReference type="Pfam" id="PF00082">
    <property type="entry name" value="Peptidase_S8"/>
    <property type="match status" value="1"/>
</dbReference>
<feature type="active site" description="Charge relay system" evidence="5">
    <location>
        <position position="61"/>
    </location>
</feature>
<keyword evidence="10" id="KW-1185">Reference proteome</keyword>
<feature type="active site" description="Charge relay system" evidence="5">
    <location>
        <position position="261"/>
    </location>
</feature>
<dbReference type="InterPro" id="IPR000209">
    <property type="entry name" value="Peptidase_S8/S53_dom"/>
</dbReference>
<dbReference type="InterPro" id="IPR015500">
    <property type="entry name" value="Peptidase_S8_subtilisin-rel"/>
</dbReference>
<dbReference type="EMBL" id="RAZS01000003">
    <property type="protein sequence ID" value="RKN21242.1"/>
    <property type="molecule type" value="Genomic_DNA"/>
</dbReference>
<comment type="similarity">
    <text evidence="1 5">Belongs to the peptidase S8 family.</text>
</comment>
<keyword evidence="2 5" id="KW-0645">Protease</keyword>
<accession>A0ABX9RCD2</accession>
<gene>
    <name evidence="9" type="ORF">D7147_10715</name>
</gene>
<dbReference type="GO" id="GO:0008233">
    <property type="term" value="F:peptidase activity"/>
    <property type="evidence" value="ECO:0007669"/>
    <property type="project" value="UniProtKB-KW"/>
</dbReference>
<dbReference type="InterPro" id="IPR023827">
    <property type="entry name" value="Peptidase_S8_Asp-AS"/>
</dbReference>
<dbReference type="PANTHER" id="PTHR43806">
    <property type="entry name" value="PEPTIDASE S8"/>
    <property type="match status" value="1"/>
</dbReference>
<organism evidence="9 10">
    <name type="scientific">Micromonospora musae</name>
    <dbReference type="NCBI Taxonomy" id="1894970"/>
    <lineage>
        <taxon>Bacteria</taxon>
        <taxon>Bacillati</taxon>
        <taxon>Actinomycetota</taxon>
        <taxon>Actinomycetes</taxon>
        <taxon>Micromonosporales</taxon>
        <taxon>Micromonosporaceae</taxon>
        <taxon>Micromonospora</taxon>
    </lineage>
</organism>
<feature type="active site" description="Charge relay system" evidence="5">
    <location>
        <position position="95"/>
    </location>
</feature>
<keyword evidence="3 5" id="KW-0378">Hydrolase</keyword>
<keyword evidence="7" id="KW-0732">Signal</keyword>
<reference evidence="9 10" key="1">
    <citation type="submission" date="2018-09" db="EMBL/GenBank/DDBJ databases">
        <title>Micromonospora sp. nov. MS1-9, isolated from a root of Musa sp.</title>
        <authorList>
            <person name="Kuncharoen N."/>
            <person name="Kudo T."/>
            <person name="Ohkuma M."/>
            <person name="Yuki M."/>
            <person name="Tanasupawat S."/>
        </authorList>
    </citation>
    <scope>NUCLEOTIDE SEQUENCE [LARGE SCALE GENOMIC DNA]</scope>
    <source>
        <strain evidence="9 10">NGC1-4</strain>
    </source>
</reference>
<feature type="chain" id="PRO_5046131119" evidence="7">
    <location>
        <begin position="32"/>
        <end position="403"/>
    </location>
</feature>
<evidence type="ECO:0000256" key="6">
    <source>
        <dbReference type="SAM" id="Phobius"/>
    </source>
</evidence>
<sequence length="403" mass="41787">MRARAFRAVSRTAVALGVAGALVAVAAPVHAAGKGWELDALSVPAAHDLSEGDGITVAVIDTGIRTNHPVLAGRATEGPDFLSENDKKESWYGGHGTSMASNVLDVAPKAKVLGLRAIRDREDPDYQTWEQSLANPNPQSAHALRNAIRYAADSGARVISLSLGTENAFTPYDEEEAKAIQYALAKGVVVIASAGNDGDGENLVAYPVGYPGVIGVAASTPSGGRADFSTVHSYVDVAAPGVDIWGADIKSKGRVSEQGSSQAGALTAGVTALILAKYPKLAPRQVGDLLQRTASHPQRHDPKTGYGVVDAAKALRAAGKVKPAPYVMPVNAKGAGAHFGPGDDGTPRRVGQPLDVLLLVFAGVFGLFAAGMIIGGLLLLRSGRRARRRLASPPVAGMPPRQW</sequence>
<feature type="signal peptide" evidence="7">
    <location>
        <begin position="1"/>
        <end position="31"/>
    </location>
</feature>
<evidence type="ECO:0000256" key="1">
    <source>
        <dbReference type="ARBA" id="ARBA00011073"/>
    </source>
</evidence>
<dbReference type="SUPFAM" id="SSF52743">
    <property type="entry name" value="Subtilisin-like"/>
    <property type="match status" value="1"/>
</dbReference>
<name>A0ABX9RCD2_9ACTN</name>
<evidence type="ECO:0000256" key="3">
    <source>
        <dbReference type="ARBA" id="ARBA00022801"/>
    </source>
</evidence>
<dbReference type="PROSITE" id="PS00136">
    <property type="entry name" value="SUBTILASE_ASP"/>
    <property type="match status" value="1"/>
</dbReference>
<keyword evidence="6" id="KW-0472">Membrane</keyword>
<evidence type="ECO:0000313" key="9">
    <source>
        <dbReference type="EMBL" id="RKN21242.1"/>
    </source>
</evidence>
<proteinExistence type="inferred from homology"/>
<evidence type="ECO:0000256" key="7">
    <source>
        <dbReference type="SAM" id="SignalP"/>
    </source>
</evidence>
<evidence type="ECO:0000256" key="5">
    <source>
        <dbReference type="PROSITE-ProRule" id="PRU01240"/>
    </source>
</evidence>